<sequence length="61" mass="6655">MRYTSQEKYPITDEEVADPDLIDSIKDVGTTTVLQPGASVFNTAPRVGSKNHICADDYALP</sequence>
<gene>
    <name evidence="1" type="ORF">Syun_016710</name>
</gene>
<dbReference type="AlphaFoldDB" id="A0AAP0P2F2"/>
<evidence type="ECO:0000313" key="2">
    <source>
        <dbReference type="Proteomes" id="UP001420932"/>
    </source>
</evidence>
<proteinExistence type="predicted"/>
<organism evidence="1 2">
    <name type="scientific">Stephania yunnanensis</name>
    <dbReference type="NCBI Taxonomy" id="152371"/>
    <lineage>
        <taxon>Eukaryota</taxon>
        <taxon>Viridiplantae</taxon>
        <taxon>Streptophyta</taxon>
        <taxon>Embryophyta</taxon>
        <taxon>Tracheophyta</taxon>
        <taxon>Spermatophyta</taxon>
        <taxon>Magnoliopsida</taxon>
        <taxon>Ranunculales</taxon>
        <taxon>Menispermaceae</taxon>
        <taxon>Menispermoideae</taxon>
        <taxon>Cissampelideae</taxon>
        <taxon>Stephania</taxon>
    </lineage>
</organism>
<evidence type="ECO:0000313" key="1">
    <source>
        <dbReference type="EMBL" id="KAK9127913.1"/>
    </source>
</evidence>
<protein>
    <submittedName>
        <fullName evidence="1">Uncharacterized protein</fullName>
    </submittedName>
</protein>
<dbReference type="Proteomes" id="UP001420932">
    <property type="component" value="Unassembled WGS sequence"/>
</dbReference>
<name>A0AAP0P2F2_9MAGN</name>
<keyword evidence="2" id="KW-1185">Reference proteome</keyword>
<accession>A0AAP0P2F2</accession>
<reference evidence="1 2" key="1">
    <citation type="submission" date="2024-01" db="EMBL/GenBank/DDBJ databases">
        <title>Genome assemblies of Stephania.</title>
        <authorList>
            <person name="Yang L."/>
        </authorList>
    </citation>
    <scope>NUCLEOTIDE SEQUENCE [LARGE SCALE GENOMIC DNA]</scope>
    <source>
        <strain evidence="1">YNDBR</strain>
        <tissue evidence="1">Leaf</tissue>
    </source>
</reference>
<dbReference type="EMBL" id="JBBNAF010000007">
    <property type="protein sequence ID" value="KAK9127913.1"/>
    <property type="molecule type" value="Genomic_DNA"/>
</dbReference>
<comment type="caution">
    <text evidence="1">The sequence shown here is derived from an EMBL/GenBank/DDBJ whole genome shotgun (WGS) entry which is preliminary data.</text>
</comment>